<dbReference type="SUPFAM" id="SSF103473">
    <property type="entry name" value="MFS general substrate transporter"/>
    <property type="match status" value="1"/>
</dbReference>
<evidence type="ECO:0000256" key="7">
    <source>
        <dbReference type="SAM" id="Phobius"/>
    </source>
</evidence>
<dbReference type="PANTHER" id="PTHR23502:SF186">
    <property type="entry name" value="MAJOR FACILITATOR SUPERFAMILY (MFS) PROFILE DOMAIN-CONTAINING PROTEIN"/>
    <property type="match status" value="1"/>
</dbReference>
<keyword evidence="2" id="KW-0813">Transport</keyword>
<dbReference type="InterPro" id="IPR011701">
    <property type="entry name" value="MFS"/>
</dbReference>
<keyword evidence="9" id="KW-1185">Reference proteome</keyword>
<dbReference type="InterPro" id="IPR036259">
    <property type="entry name" value="MFS_trans_sf"/>
</dbReference>
<keyword evidence="3" id="KW-1003">Cell membrane</keyword>
<evidence type="ECO:0000256" key="6">
    <source>
        <dbReference type="ARBA" id="ARBA00023136"/>
    </source>
</evidence>
<dbReference type="Proteomes" id="UP000070501">
    <property type="component" value="Unassembled WGS sequence"/>
</dbReference>
<accession>A0A136J475</accession>
<protein>
    <submittedName>
        <fullName evidence="8">Major facilitator superfamily domain-containing protein</fullName>
    </submittedName>
</protein>
<sequence length="345" mass="38281">MASLVVSIYVVGFALGPLVFAPLSEVYGRLYIYHHISNILFLIFTVSCALSTQTAMFVTFRLLAGCVIGPVGGGFLNEAASWRWIFWVFLIFGGVTTILGLLFMRETYAPVLLARKAKHLRRTKGNHHYLSQHDIDHNSVSKVLRGCLFRPLRMLFTEPILFILSGDVSIVYGYLYLVFTTLTFVYKDSYGFSSGAAGLMFLGIGIGMFISLVAVGMTSDRIATSARSRTFLIPVGLFWYDWALQAQAFWLVPLVGMGVLGAGIIATFVPIQMYLIDTFHDHAASALARLAMMRSTVRATLPLVGGQMYQYLGYGWGNSLLGFVALALTPIPFLFIRYGQRLRRG</sequence>
<feature type="transmembrane region" description="Helical" evidence="7">
    <location>
        <begin position="320"/>
        <end position="339"/>
    </location>
</feature>
<evidence type="ECO:0000256" key="5">
    <source>
        <dbReference type="ARBA" id="ARBA00022989"/>
    </source>
</evidence>
<feature type="transmembrane region" description="Helical" evidence="7">
    <location>
        <begin position="199"/>
        <end position="219"/>
    </location>
</feature>
<feature type="transmembrane region" description="Helical" evidence="7">
    <location>
        <begin position="39"/>
        <end position="64"/>
    </location>
</feature>
<evidence type="ECO:0000256" key="3">
    <source>
        <dbReference type="ARBA" id="ARBA00022475"/>
    </source>
</evidence>
<evidence type="ECO:0000313" key="9">
    <source>
        <dbReference type="Proteomes" id="UP000070501"/>
    </source>
</evidence>
<feature type="transmembrane region" description="Helical" evidence="7">
    <location>
        <begin position="258"/>
        <end position="276"/>
    </location>
</feature>
<keyword evidence="6 7" id="KW-0472">Membrane</keyword>
<dbReference type="InParanoid" id="A0A136J475"/>
<evidence type="ECO:0000256" key="1">
    <source>
        <dbReference type="ARBA" id="ARBA00004651"/>
    </source>
</evidence>
<dbReference type="EMBL" id="KQ964249">
    <property type="protein sequence ID" value="KXJ91756.1"/>
    <property type="molecule type" value="Genomic_DNA"/>
</dbReference>
<keyword evidence="4 7" id="KW-0812">Transmembrane</keyword>
<evidence type="ECO:0000313" key="8">
    <source>
        <dbReference type="EMBL" id="KXJ91756.1"/>
    </source>
</evidence>
<feature type="transmembrane region" description="Helical" evidence="7">
    <location>
        <begin position="160"/>
        <end position="179"/>
    </location>
</feature>
<comment type="subcellular location">
    <subcellularLocation>
        <location evidence="1">Cell membrane</location>
        <topology evidence="1">Multi-pass membrane protein</topology>
    </subcellularLocation>
</comment>
<feature type="transmembrane region" description="Helical" evidence="7">
    <location>
        <begin position="84"/>
        <end position="104"/>
    </location>
</feature>
<dbReference type="GO" id="GO:0016020">
    <property type="term" value="C:membrane"/>
    <property type="evidence" value="ECO:0007669"/>
    <property type="project" value="UniProtKB-SubCell"/>
</dbReference>
<organism evidence="8 9">
    <name type="scientific">Microdochium bolleyi</name>
    <dbReference type="NCBI Taxonomy" id="196109"/>
    <lineage>
        <taxon>Eukaryota</taxon>
        <taxon>Fungi</taxon>
        <taxon>Dikarya</taxon>
        <taxon>Ascomycota</taxon>
        <taxon>Pezizomycotina</taxon>
        <taxon>Sordariomycetes</taxon>
        <taxon>Xylariomycetidae</taxon>
        <taxon>Xylariales</taxon>
        <taxon>Microdochiaceae</taxon>
        <taxon>Microdochium</taxon>
    </lineage>
</organism>
<evidence type="ECO:0000256" key="2">
    <source>
        <dbReference type="ARBA" id="ARBA00022448"/>
    </source>
</evidence>
<dbReference type="PANTHER" id="PTHR23502">
    <property type="entry name" value="MAJOR FACILITATOR SUPERFAMILY"/>
    <property type="match status" value="1"/>
</dbReference>
<gene>
    <name evidence="8" type="ORF">Micbo1qcDRAFT_183300</name>
</gene>
<dbReference type="OrthoDB" id="5296287at2759"/>
<keyword evidence="5 7" id="KW-1133">Transmembrane helix</keyword>
<name>A0A136J475_9PEZI</name>
<dbReference type="Gene3D" id="1.20.1250.20">
    <property type="entry name" value="MFS general substrate transporter like domains"/>
    <property type="match status" value="1"/>
</dbReference>
<dbReference type="AlphaFoldDB" id="A0A136J475"/>
<dbReference type="GO" id="GO:0022857">
    <property type="term" value="F:transmembrane transporter activity"/>
    <property type="evidence" value="ECO:0007669"/>
    <property type="project" value="InterPro"/>
</dbReference>
<proteinExistence type="predicted"/>
<feature type="transmembrane region" description="Helical" evidence="7">
    <location>
        <begin position="6"/>
        <end position="27"/>
    </location>
</feature>
<dbReference type="Pfam" id="PF07690">
    <property type="entry name" value="MFS_1"/>
    <property type="match status" value="1"/>
</dbReference>
<evidence type="ECO:0000256" key="4">
    <source>
        <dbReference type="ARBA" id="ARBA00022692"/>
    </source>
</evidence>
<reference evidence="9" key="1">
    <citation type="submission" date="2016-02" db="EMBL/GenBank/DDBJ databases">
        <title>Draft genome sequence of Microdochium bolleyi, a fungal endophyte of beachgrass.</title>
        <authorList>
            <consortium name="DOE Joint Genome Institute"/>
            <person name="David A.S."/>
            <person name="May G."/>
            <person name="Haridas S."/>
            <person name="Lim J."/>
            <person name="Wang M."/>
            <person name="Labutti K."/>
            <person name="Lipzen A."/>
            <person name="Barry K."/>
            <person name="Grigoriev I.V."/>
        </authorList>
    </citation>
    <scope>NUCLEOTIDE SEQUENCE [LARGE SCALE GENOMIC DNA]</scope>
    <source>
        <strain evidence="9">J235TASD1</strain>
    </source>
</reference>